<protein>
    <submittedName>
        <fullName evidence="2">Uncharacterized protein</fullName>
    </submittedName>
</protein>
<evidence type="ECO:0000256" key="1">
    <source>
        <dbReference type="SAM" id="Phobius"/>
    </source>
</evidence>
<dbReference type="OrthoDB" id="1045822at2759"/>
<keyword evidence="1" id="KW-0472">Membrane</keyword>
<accession>A0A5J9WFP5</accession>
<dbReference type="Gramene" id="TVU46677">
    <property type="protein sequence ID" value="TVU46677"/>
    <property type="gene ID" value="EJB05_06227"/>
</dbReference>
<evidence type="ECO:0000313" key="2">
    <source>
        <dbReference type="EMBL" id="TVU46677.1"/>
    </source>
</evidence>
<sequence>MSHPGKFVSVNLNRSYGQHTHSNHGGRPSRPVASSSGGGGHLPGLYWCCGLSLFPFWKERTILGIWNSCWIMHYTCMLWGLLTSLCCVFTGGLVLAVPGSAVACYACGYRSALRSKYNLPEAPCGDLTTTFILPTYVRYAKSTGRSARERAVAPLSS</sequence>
<dbReference type="EMBL" id="RWGY01000004">
    <property type="protein sequence ID" value="TVU46677.1"/>
    <property type="molecule type" value="Genomic_DNA"/>
</dbReference>
<gene>
    <name evidence="2" type="ORF">EJB05_06227</name>
</gene>
<dbReference type="AlphaFoldDB" id="A0A5J9WFP5"/>
<keyword evidence="1" id="KW-1133">Transmembrane helix</keyword>
<feature type="transmembrane region" description="Helical" evidence="1">
    <location>
        <begin position="88"/>
        <end position="108"/>
    </location>
</feature>
<feature type="transmembrane region" description="Helical" evidence="1">
    <location>
        <begin position="62"/>
        <end position="82"/>
    </location>
</feature>
<name>A0A5J9WFP5_9POAL</name>
<proteinExistence type="predicted"/>
<evidence type="ECO:0000313" key="3">
    <source>
        <dbReference type="Proteomes" id="UP000324897"/>
    </source>
</evidence>
<keyword evidence="1" id="KW-0812">Transmembrane</keyword>
<comment type="caution">
    <text evidence="2">The sequence shown here is derived from an EMBL/GenBank/DDBJ whole genome shotgun (WGS) entry which is preliminary data.</text>
</comment>
<feature type="non-terminal residue" evidence="2">
    <location>
        <position position="1"/>
    </location>
</feature>
<organism evidence="2 3">
    <name type="scientific">Eragrostis curvula</name>
    <name type="common">weeping love grass</name>
    <dbReference type="NCBI Taxonomy" id="38414"/>
    <lineage>
        <taxon>Eukaryota</taxon>
        <taxon>Viridiplantae</taxon>
        <taxon>Streptophyta</taxon>
        <taxon>Embryophyta</taxon>
        <taxon>Tracheophyta</taxon>
        <taxon>Spermatophyta</taxon>
        <taxon>Magnoliopsida</taxon>
        <taxon>Liliopsida</taxon>
        <taxon>Poales</taxon>
        <taxon>Poaceae</taxon>
        <taxon>PACMAD clade</taxon>
        <taxon>Chloridoideae</taxon>
        <taxon>Eragrostideae</taxon>
        <taxon>Eragrostidinae</taxon>
        <taxon>Eragrostis</taxon>
    </lineage>
</organism>
<keyword evidence="3" id="KW-1185">Reference proteome</keyword>
<reference evidence="2 3" key="1">
    <citation type="journal article" date="2019" name="Sci. Rep.">
        <title>A high-quality genome of Eragrostis curvula grass provides insights into Poaceae evolution and supports new strategies to enhance forage quality.</title>
        <authorList>
            <person name="Carballo J."/>
            <person name="Santos B.A.C.M."/>
            <person name="Zappacosta D."/>
            <person name="Garbus I."/>
            <person name="Selva J.P."/>
            <person name="Gallo C.A."/>
            <person name="Diaz A."/>
            <person name="Albertini E."/>
            <person name="Caccamo M."/>
            <person name="Echenique V."/>
        </authorList>
    </citation>
    <scope>NUCLEOTIDE SEQUENCE [LARGE SCALE GENOMIC DNA]</scope>
    <source>
        <strain evidence="3">cv. Victoria</strain>
        <tissue evidence="2">Leaf</tissue>
    </source>
</reference>
<dbReference type="Proteomes" id="UP000324897">
    <property type="component" value="Chromosome 5"/>
</dbReference>